<accession>A0A0C9M2T1</accession>
<evidence type="ECO:0000259" key="6">
    <source>
        <dbReference type="PROSITE" id="PS51263"/>
    </source>
</evidence>
<evidence type="ECO:0000256" key="2">
    <source>
        <dbReference type="ARBA" id="ARBA00006844"/>
    </source>
</evidence>
<dbReference type="GO" id="GO:0003779">
    <property type="term" value="F:actin binding"/>
    <property type="evidence" value="ECO:0007669"/>
    <property type="project" value="UniProtKB-KW"/>
</dbReference>
<dbReference type="Gene3D" id="3.40.20.10">
    <property type="entry name" value="Severin"/>
    <property type="match status" value="1"/>
</dbReference>
<protein>
    <recommendedName>
        <fullName evidence="3">Cofilin</fullName>
    </recommendedName>
    <alternativeName>
        <fullName evidence="5">Actin-depolymerizing factor 1</fullName>
    </alternativeName>
</protein>
<proteinExistence type="inferred from homology"/>
<comment type="similarity">
    <text evidence="2">Belongs to the actin-binding proteins ADF family.</text>
</comment>
<dbReference type="PROSITE" id="PS51263">
    <property type="entry name" value="ADF_H"/>
    <property type="match status" value="1"/>
</dbReference>
<dbReference type="GO" id="GO:0015629">
    <property type="term" value="C:actin cytoskeleton"/>
    <property type="evidence" value="ECO:0007669"/>
    <property type="project" value="InterPro"/>
</dbReference>
<dbReference type="AlphaFoldDB" id="A0A0C9M2T1"/>
<dbReference type="InterPro" id="IPR029006">
    <property type="entry name" value="ADF-H/Gelsolin-like_dom_sf"/>
</dbReference>
<evidence type="ECO:0000256" key="4">
    <source>
        <dbReference type="ARBA" id="ARBA00023203"/>
    </source>
</evidence>
<dbReference type="GO" id="GO:0016363">
    <property type="term" value="C:nuclear matrix"/>
    <property type="evidence" value="ECO:0007669"/>
    <property type="project" value="UniProtKB-SubCell"/>
</dbReference>
<keyword evidence="4" id="KW-0009">Actin-binding</keyword>
<keyword evidence="8" id="KW-1185">Reference proteome</keyword>
<evidence type="ECO:0000256" key="5">
    <source>
        <dbReference type="ARBA" id="ARBA00032427"/>
    </source>
</evidence>
<dbReference type="InterPro" id="IPR002108">
    <property type="entry name" value="ADF-H"/>
</dbReference>
<organism evidence="7">
    <name type="scientific">Mucor ambiguus</name>
    <dbReference type="NCBI Taxonomy" id="91626"/>
    <lineage>
        <taxon>Eukaryota</taxon>
        <taxon>Fungi</taxon>
        <taxon>Fungi incertae sedis</taxon>
        <taxon>Mucoromycota</taxon>
        <taxon>Mucoromycotina</taxon>
        <taxon>Mucoromycetes</taxon>
        <taxon>Mucorales</taxon>
        <taxon>Mucorineae</taxon>
        <taxon>Mucoraceae</taxon>
        <taxon>Mucor</taxon>
    </lineage>
</organism>
<dbReference type="SUPFAM" id="SSF55753">
    <property type="entry name" value="Actin depolymerizing proteins"/>
    <property type="match status" value="1"/>
</dbReference>
<dbReference type="STRING" id="91626.A0A0C9M2T1"/>
<name>A0A0C9M2T1_9FUNG</name>
<dbReference type="Pfam" id="PF00241">
    <property type="entry name" value="Cofilin_ADF"/>
    <property type="match status" value="1"/>
</dbReference>
<gene>
    <name evidence="7" type="ORF">MAM1_0034d02582</name>
</gene>
<dbReference type="EMBL" id="DF836323">
    <property type="protein sequence ID" value="GAN03131.1"/>
    <property type="molecule type" value="Genomic_DNA"/>
</dbReference>
<dbReference type="SMART" id="SM00102">
    <property type="entry name" value="ADF"/>
    <property type="match status" value="1"/>
</dbReference>
<comment type="subcellular location">
    <subcellularLocation>
        <location evidence="1">Nucleus matrix</location>
    </subcellularLocation>
</comment>
<evidence type="ECO:0000313" key="8">
    <source>
        <dbReference type="Proteomes" id="UP000053815"/>
    </source>
</evidence>
<dbReference type="OrthoDB" id="10249245at2759"/>
<evidence type="ECO:0000256" key="1">
    <source>
        <dbReference type="ARBA" id="ARBA00004109"/>
    </source>
</evidence>
<dbReference type="InterPro" id="IPR017904">
    <property type="entry name" value="ADF/Cofilin"/>
</dbReference>
<evidence type="ECO:0000256" key="3">
    <source>
        <dbReference type="ARBA" id="ARBA00015630"/>
    </source>
</evidence>
<reference evidence="7" key="1">
    <citation type="submission" date="2014-09" db="EMBL/GenBank/DDBJ databases">
        <title>Draft genome sequence of an oleaginous Mucoromycotina fungus Mucor ambiguus NBRC6742.</title>
        <authorList>
            <person name="Takeda I."/>
            <person name="Yamane N."/>
            <person name="Morita T."/>
            <person name="Tamano K."/>
            <person name="Machida M."/>
            <person name="Baker S."/>
            <person name="Koike H."/>
        </authorList>
    </citation>
    <scope>NUCLEOTIDE SEQUENCE</scope>
    <source>
        <strain evidence="7">NBRC 6742</strain>
    </source>
</reference>
<feature type="domain" description="ADF-H" evidence="6">
    <location>
        <begin position="2"/>
        <end position="135"/>
    </location>
</feature>
<dbReference type="Proteomes" id="UP000053815">
    <property type="component" value="Unassembled WGS sequence"/>
</dbReference>
<sequence>MSSGVAVNDECLSLYQDLKIGKKYKYIIFKLSDNNSEIVVEKKAESGDYDAFLAELPENEPRYAVYDFDYEKPGEGKRSKITFYAWIPDTSKVRQKMLYASSKDALRKNLVGLAIEIQGTDASEVAYEAVYEKASRSA</sequence>
<dbReference type="PANTHER" id="PTHR11913">
    <property type="entry name" value="COFILIN-RELATED"/>
    <property type="match status" value="1"/>
</dbReference>
<dbReference type="CDD" id="cd11286">
    <property type="entry name" value="ADF_cofilin_like"/>
    <property type="match status" value="1"/>
</dbReference>
<dbReference type="GO" id="GO:0030042">
    <property type="term" value="P:actin filament depolymerization"/>
    <property type="evidence" value="ECO:0007669"/>
    <property type="project" value="InterPro"/>
</dbReference>
<evidence type="ECO:0000313" key="7">
    <source>
        <dbReference type="EMBL" id="GAN03131.1"/>
    </source>
</evidence>